<name>A0ABD0MS96_CIRMR</name>
<accession>A0ABD0MS96</accession>
<dbReference type="EMBL" id="JAMKFB020000221">
    <property type="protein sequence ID" value="KAL0151826.1"/>
    <property type="molecule type" value="Genomic_DNA"/>
</dbReference>
<gene>
    <name evidence="1" type="ORF">M9458_052827</name>
</gene>
<comment type="caution">
    <text evidence="1">The sequence shown here is derived from an EMBL/GenBank/DDBJ whole genome shotgun (WGS) entry which is preliminary data.</text>
</comment>
<dbReference type="Proteomes" id="UP001529510">
    <property type="component" value="Unassembled WGS sequence"/>
</dbReference>
<evidence type="ECO:0000313" key="1">
    <source>
        <dbReference type="EMBL" id="KAL0151826.1"/>
    </source>
</evidence>
<reference evidence="1 2" key="1">
    <citation type="submission" date="2024-05" db="EMBL/GenBank/DDBJ databases">
        <title>Genome sequencing and assembly of Indian major carp, Cirrhinus mrigala (Hamilton, 1822).</title>
        <authorList>
            <person name="Mohindra V."/>
            <person name="Chowdhury L.M."/>
            <person name="Lal K."/>
            <person name="Jena J.K."/>
        </authorList>
    </citation>
    <scope>NUCLEOTIDE SEQUENCE [LARGE SCALE GENOMIC DNA]</scope>
    <source>
        <strain evidence="1">CM1030</strain>
        <tissue evidence="1">Blood</tissue>
    </source>
</reference>
<evidence type="ECO:0000313" key="2">
    <source>
        <dbReference type="Proteomes" id="UP001529510"/>
    </source>
</evidence>
<dbReference type="AlphaFoldDB" id="A0ABD0MS96"/>
<keyword evidence="2" id="KW-1185">Reference proteome</keyword>
<protein>
    <submittedName>
        <fullName evidence="1">Uncharacterized protein</fullName>
    </submittedName>
</protein>
<organism evidence="1 2">
    <name type="scientific">Cirrhinus mrigala</name>
    <name type="common">Mrigala</name>
    <dbReference type="NCBI Taxonomy" id="683832"/>
    <lineage>
        <taxon>Eukaryota</taxon>
        <taxon>Metazoa</taxon>
        <taxon>Chordata</taxon>
        <taxon>Craniata</taxon>
        <taxon>Vertebrata</taxon>
        <taxon>Euteleostomi</taxon>
        <taxon>Actinopterygii</taxon>
        <taxon>Neopterygii</taxon>
        <taxon>Teleostei</taxon>
        <taxon>Ostariophysi</taxon>
        <taxon>Cypriniformes</taxon>
        <taxon>Cyprinidae</taxon>
        <taxon>Labeoninae</taxon>
        <taxon>Labeonini</taxon>
        <taxon>Cirrhinus</taxon>
    </lineage>
</organism>
<sequence>MKAKMMNGTRYGLVDLTDTNNSARPQMHIKYGIWDRANHSVPASMKPLLPKSAQYALIGWLDHCNVIGQAFQVNGQTSHPLPQPQVSRLWVCPNTHTCSLCT</sequence>
<proteinExistence type="predicted"/>